<reference evidence="2" key="1">
    <citation type="submission" date="2020-05" db="EMBL/GenBank/DDBJ databases">
        <authorList>
            <person name="Chiriac C."/>
            <person name="Salcher M."/>
            <person name="Ghai R."/>
            <person name="Kavagutti S V."/>
        </authorList>
    </citation>
    <scope>NUCLEOTIDE SEQUENCE</scope>
</reference>
<evidence type="ECO:0000313" key="2">
    <source>
        <dbReference type="EMBL" id="CAB4541621.1"/>
    </source>
</evidence>
<proteinExistence type="predicted"/>
<accession>A0A6J6BRA9</accession>
<feature type="region of interest" description="Disordered" evidence="1">
    <location>
        <begin position="20"/>
        <end position="48"/>
    </location>
</feature>
<dbReference type="AlphaFoldDB" id="A0A6J6BRA9"/>
<protein>
    <submittedName>
        <fullName evidence="2">Unannotated protein</fullName>
    </submittedName>
</protein>
<sequence>MGAGMRVDAVVLFADEAADTERAEHVCRSEPDGAATDDQHGDVEVGHP</sequence>
<evidence type="ECO:0000256" key="1">
    <source>
        <dbReference type="SAM" id="MobiDB-lite"/>
    </source>
</evidence>
<organism evidence="2">
    <name type="scientific">freshwater metagenome</name>
    <dbReference type="NCBI Taxonomy" id="449393"/>
    <lineage>
        <taxon>unclassified sequences</taxon>
        <taxon>metagenomes</taxon>
        <taxon>ecological metagenomes</taxon>
    </lineage>
</organism>
<gene>
    <name evidence="2" type="ORF">UFOPK1493_00354</name>
</gene>
<dbReference type="EMBL" id="CAEZSR010000006">
    <property type="protein sequence ID" value="CAB4541621.1"/>
    <property type="molecule type" value="Genomic_DNA"/>
</dbReference>
<name>A0A6J6BRA9_9ZZZZ</name>